<organism evidence="1">
    <name type="scientific">marine sediment metagenome</name>
    <dbReference type="NCBI Taxonomy" id="412755"/>
    <lineage>
        <taxon>unclassified sequences</taxon>
        <taxon>metagenomes</taxon>
        <taxon>ecological metagenomes</taxon>
    </lineage>
</organism>
<name>A0A0F9R3Q9_9ZZZZ</name>
<dbReference type="AlphaFoldDB" id="A0A0F9R3Q9"/>
<sequence>MALREKVTLLFRLVDEERAVASAGAIPGAEVIIGAKQNPRFPTVEEPRRRFDKELDDAPWRDAIAATIYLDDPVWELLGWPQELRVVISPP</sequence>
<proteinExistence type="predicted"/>
<feature type="non-terminal residue" evidence="1">
    <location>
        <position position="91"/>
    </location>
</feature>
<gene>
    <name evidence="1" type="ORF">LCGC14_0699340</name>
</gene>
<reference evidence="1" key="1">
    <citation type="journal article" date="2015" name="Nature">
        <title>Complex archaea that bridge the gap between prokaryotes and eukaryotes.</title>
        <authorList>
            <person name="Spang A."/>
            <person name="Saw J.H."/>
            <person name="Jorgensen S.L."/>
            <person name="Zaremba-Niedzwiedzka K."/>
            <person name="Martijn J."/>
            <person name="Lind A.E."/>
            <person name="van Eijk R."/>
            <person name="Schleper C."/>
            <person name="Guy L."/>
            <person name="Ettema T.J."/>
        </authorList>
    </citation>
    <scope>NUCLEOTIDE SEQUENCE</scope>
</reference>
<comment type="caution">
    <text evidence="1">The sequence shown here is derived from an EMBL/GenBank/DDBJ whole genome shotgun (WGS) entry which is preliminary data.</text>
</comment>
<accession>A0A0F9R3Q9</accession>
<protein>
    <submittedName>
        <fullName evidence="1">Uncharacterized protein</fullName>
    </submittedName>
</protein>
<dbReference type="EMBL" id="LAZR01001485">
    <property type="protein sequence ID" value="KKN43842.1"/>
    <property type="molecule type" value="Genomic_DNA"/>
</dbReference>
<evidence type="ECO:0000313" key="1">
    <source>
        <dbReference type="EMBL" id="KKN43842.1"/>
    </source>
</evidence>